<sequence length="194" mass="20931">MKMQPNTKPARLPLNGVDTPNLMATINFVAGQPELAKFQFRAHNEWIEGTHSKTVMNGFFGAGNEQKHEKPHYADADHPAILCGADNAPTPVEWLLHGLAGCLMAGVANIAAARGIKLTKVKCSVDGDIDLRGILGISDEVRNGFQNIHVSFEIEGDAPAEKLKQLVEQSRARSAVFDVLTKGVPVTVGIKTIQ</sequence>
<reference evidence="1 2" key="2">
    <citation type="submission" date="2018-07" db="EMBL/GenBank/DDBJ databases">
        <title>Diversity of Mesorhizobium strains in Brazil.</title>
        <authorList>
            <person name="Helene L.C.F."/>
            <person name="Dall'Agnol R."/>
            <person name="Delamuta J.R.M."/>
            <person name="Hungria M."/>
        </authorList>
    </citation>
    <scope>NUCLEOTIDE SEQUENCE [LARGE SCALE GENOMIC DNA]</scope>
    <source>
        <strain evidence="1 2">CNPSo 3140</strain>
    </source>
</reference>
<comment type="caution">
    <text evidence="1">The sequence shown here is derived from an EMBL/GenBank/DDBJ whole genome shotgun (WGS) entry which is preliminary data.</text>
</comment>
<dbReference type="AlphaFoldDB" id="A0A330GXC6"/>
<proteinExistence type="predicted"/>
<dbReference type="PANTHER" id="PTHR35368">
    <property type="entry name" value="HYDROPEROXIDE REDUCTASE"/>
    <property type="match status" value="1"/>
</dbReference>
<dbReference type="Gene3D" id="3.30.300.20">
    <property type="match status" value="1"/>
</dbReference>
<protein>
    <submittedName>
        <fullName evidence="1">OsmC family peroxiredoxin</fullName>
    </submittedName>
</protein>
<dbReference type="PANTHER" id="PTHR35368:SF1">
    <property type="entry name" value="HYDROPEROXIDE REDUCTASE"/>
    <property type="match status" value="1"/>
</dbReference>
<evidence type="ECO:0000313" key="2">
    <source>
        <dbReference type="Proteomes" id="UP000251956"/>
    </source>
</evidence>
<gene>
    <name evidence="1" type="ORF">DPM35_00330</name>
</gene>
<dbReference type="OrthoDB" id="9811389at2"/>
<dbReference type="InterPro" id="IPR015946">
    <property type="entry name" value="KH_dom-like_a/b"/>
</dbReference>
<dbReference type="SUPFAM" id="SSF82784">
    <property type="entry name" value="OsmC-like"/>
    <property type="match status" value="1"/>
</dbReference>
<dbReference type="EMBL" id="QMBQ01000001">
    <property type="protein sequence ID" value="RAZ79790.1"/>
    <property type="molecule type" value="Genomic_DNA"/>
</dbReference>
<accession>A0A330GXC6</accession>
<dbReference type="InterPro" id="IPR003718">
    <property type="entry name" value="OsmC/Ohr_fam"/>
</dbReference>
<evidence type="ECO:0000313" key="1">
    <source>
        <dbReference type="EMBL" id="RAZ79790.1"/>
    </source>
</evidence>
<keyword evidence="2" id="KW-1185">Reference proteome</keyword>
<reference evidence="2" key="1">
    <citation type="submission" date="2018-06" db="EMBL/GenBank/DDBJ databases">
        <authorList>
            <person name="Helene L.C."/>
            <person name="Dall'Agnol R."/>
            <person name="Delamuta J.R."/>
            <person name="Hungria M."/>
        </authorList>
    </citation>
    <scope>NUCLEOTIDE SEQUENCE [LARGE SCALE GENOMIC DNA]</scope>
    <source>
        <strain evidence="2">CNPSo 3140</strain>
    </source>
</reference>
<dbReference type="InterPro" id="IPR052924">
    <property type="entry name" value="OsmC/Ohr_hydroprdx_reductase"/>
</dbReference>
<dbReference type="Proteomes" id="UP000251956">
    <property type="component" value="Unassembled WGS sequence"/>
</dbReference>
<dbReference type="Pfam" id="PF02566">
    <property type="entry name" value="OsmC"/>
    <property type="match status" value="1"/>
</dbReference>
<organism evidence="1 2">
    <name type="scientific">Mesorhizobium atlanticum</name>
    <dbReference type="NCBI Taxonomy" id="2233532"/>
    <lineage>
        <taxon>Bacteria</taxon>
        <taxon>Pseudomonadati</taxon>
        <taxon>Pseudomonadota</taxon>
        <taxon>Alphaproteobacteria</taxon>
        <taxon>Hyphomicrobiales</taxon>
        <taxon>Phyllobacteriaceae</taxon>
        <taxon>Mesorhizobium</taxon>
    </lineage>
</organism>
<dbReference type="InterPro" id="IPR036102">
    <property type="entry name" value="OsmC/Ohrsf"/>
</dbReference>
<name>A0A330GXC6_9HYPH</name>